<dbReference type="InterPro" id="IPR002136">
    <property type="entry name" value="Ribosomal_uL4"/>
</dbReference>
<dbReference type="GO" id="GO:0003735">
    <property type="term" value="F:structural constituent of ribosome"/>
    <property type="evidence" value="ECO:0007669"/>
    <property type="project" value="InterPro"/>
</dbReference>
<evidence type="ECO:0000313" key="7">
    <source>
        <dbReference type="Proteomes" id="UP000034772"/>
    </source>
</evidence>
<gene>
    <name evidence="6" type="ORF">UY17_C0010G0003</name>
</gene>
<keyword evidence="2 6" id="KW-0689">Ribosomal protein</keyword>
<dbReference type="Pfam" id="PF00573">
    <property type="entry name" value="Ribosomal_L4"/>
    <property type="match status" value="1"/>
</dbReference>
<dbReference type="GO" id="GO:0006412">
    <property type="term" value="P:translation"/>
    <property type="evidence" value="ECO:0007669"/>
    <property type="project" value="InterPro"/>
</dbReference>
<dbReference type="PATRIC" id="fig|1618373.3.peg.111"/>
<sequence length="205" mass="22530">MTMIPAFSTSGTKLTAVKASDKVFKAKINPALMAQAVKVYLGNQRAASASAKDRNDVAVTHAKVWRQKGTGRARHGSRNAPIFVGGAKAHGPSGTQNHYRKLSKKQKQASLHSALSLKFKEGKILVVVGFDKLELKTKKFNQVVAKLKLEPNHLLLLLDKSQSKMRRAVKNLPFMATDLPNNLTTYSVLHARTLIFTKEGLKCLN</sequence>
<proteinExistence type="inferred from homology"/>
<reference evidence="6 7" key="1">
    <citation type="journal article" date="2015" name="Nature">
        <title>rRNA introns, odd ribosomes, and small enigmatic genomes across a large radiation of phyla.</title>
        <authorList>
            <person name="Brown C.T."/>
            <person name="Hug L.A."/>
            <person name="Thomas B.C."/>
            <person name="Sharon I."/>
            <person name="Castelle C.J."/>
            <person name="Singh A."/>
            <person name="Wilkins M.J."/>
            <person name="Williams K.H."/>
            <person name="Banfield J.F."/>
        </authorList>
    </citation>
    <scope>NUCLEOTIDE SEQUENCE [LARGE SCALE GENOMIC DNA]</scope>
</reference>
<evidence type="ECO:0000256" key="4">
    <source>
        <dbReference type="ARBA" id="ARBA00035244"/>
    </source>
</evidence>
<evidence type="ECO:0000256" key="5">
    <source>
        <dbReference type="ARBA" id="ARBA00035462"/>
    </source>
</evidence>
<evidence type="ECO:0000256" key="2">
    <source>
        <dbReference type="ARBA" id="ARBA00022980"/>
    </source>
</evidence>
<evidence type="ECO:0000313" key="6">
    <source>
        <dbReference type="EMBL" id="KKU87720.1"/>
    </source>
</evidence>
<dbReference type="GO" id="GO:0005840">
    <property type="term" value="C:ribosome"/>
    <property type="evidence" value="ECO:0007669"/>
    <property type="project" value="UniProtKB-KW"/>
</dbReference>
<evidence type="ECO:0000256" key="3">
    <source>
        <dbReference type="ARBA" id="ARBA00023274"/>
    </source>
</evidence>
<dbReference type="SUPFAM" id="SSF52166">
    <property type="entry name" value="Ribosomal protein L4"/>
    <property type="match status" value="1"/>
</dbReference>
<dbReference type="NCBIfam" id="TIGR03953">
    <property type="entry name" value="rplD_bact"/>
    <property type="match status" value="1"/>
</dbReference>
<name>A0A0G1WZU6_9BACT</name>
<dbReference type="EMBL" id="LCOZ01000010">
    <property type="protein sequence ID" value="KKU87720.1"/>
    <property type="molecule type" value="Genomic_DNA"/>
</dbReference>
<dbReference type="InterPro" id="IPR023574">
    <property type="entry name" value="Ribosomal_uL4_dom_sf"/>
</dbReference>
<comment type="similarity">
    <text evidence="1">Belongs to the universal ribosomal protein uL4 family.</text>
</comment>
<evidence type="ECO:0000256" key="1">
    <source>
        <dbReference type="ARBA" id="ARBA00010528"/>
    </source>
</evidence>
<dbReference type="AlphaFoldDB" id="A0A0G1WZU6"/>
<accession>A0A0G1WZU6</accession>
<dbReference type="PANTHER" id="PTHR10746:SF6">
    <property type="entry name" value="LARGE RIBOSOMAL SUBUNIT PROTEIN UL4M"/>
    <property type="match status" value="1"/>
</dbReference>
<protein>
    <recommendedName>
        <fullName evidence="4">Large ribosomal subunit protein uL4</fullName>
    </recommendedName>
    <alternativeName>
        <fullName evidence="5">50S ribosomal protein L4</fullName>
    </alternativeName>
</protein>
<dbReference type="GO" id="GO:1990904">
    <property type="term" value="C:ribonucleoprotein complex"/>
    <property type="evidence" value="ECO:0007669"/>
    <property type="project" value="UniProtKB-KW"/>
</dbReference>
<dbReference type="Gene3D" id="3.40.1370.10">
    <property type="match status" value="1"/>
</dbReference>
<dbReference type="Proteomes" id="UP000034772">
    <property type="component" value="Unassembled WGS sequence"/>
</dbReference>
<dbReference type="InterPro" id="IPR013005">
    <property type="entry name" value="Ribosomal_uL4-like"/>
</dbReference>
<dbReference type="PANTHER" id="PTHR10746">
    <property type="entry name" value="50S RIBOSOMAL PROTEIN L4"/>
    <property type="match status" value="1"/>
</dbReference>
<comment type="caution">
    <text evidence="6">The sequence shown here is derived from an EMBL/GenBank/DDBJ whole genome shotgun (WGS) entry which is preliminary data.</text>
</comment>
<keyword evidence="3" id="KW-0687">Ribonucleoprotein</keyword>
<organism evidence="6 7">
    <name type="scientific">Candidatus Beckwithbacteria bacterium GW2011_GWC2_47_9</name>
    <dbReference type="NCBI Taxonomy" id="1618373"/>
    <lineage>
        <taxon>Bacteria</taxon>
        <taxon>Candidatus Beckwithiibacteriota</taxon>
    </lineage>
</organism>